<evidence type="ECO:0000256" key="1">
    <source>
        <dbReference type="SAM" id="SignalP"/>
    </source>
</evidence>
<keyword evidence="1" id="KW-0732">Signal</keyword>
<dbReference type="EMBL" id="MW427595">
    <property type="protein sequence ID" value="QWW20839.1"/>
    <property type="molecule type" value="Genomic_DNA"/>
</dbReference>
<evidence type="ECO:0000313" key="2">
    <source>
        <dbReference type="EMBL" id="QWW20839.1"/>
    </source>
</evidence>
<feature type="chain" id="PRO_5034557246" evidence="1">
    <location>
        <begin position="22"/>
        <end position="79"/>
    </location>
</feature>
<name>A0A8F2VW47_ORYSI</name>
<organism evidence="2">
    <name type="scientific">Oryza sativa subsp. indica</name>
    <name type="common">Rice</name>
    <dbReference type="NCBI Taxonomy" id="39946"/>
    <lineage>
        <taxon>Eukaryota</taxon>
        <taxon>Viridiplantae</taxon>
        <taxon>Streptophyta</taxon>
        <taxon>Embryophyta</taxon>
        <taxon>Tracheophyta</taxon>
        <taxon>Spermatophyta</taxon>
        <taxon>Magnoliopsida</taxon>
        <taxon>Liliopsida</taxon>
        <taxon>Poales</taxon>
        <taxon>Poaceae</taxon>
        <taxon>BOP clade</taxon>
        <taxon>Oryzoideae</taxon>
        <taxon>Oryzeae</taxon>
        <taxon>Oryzinae</taxon>
        <taxon>Oryza</taxon>
        <taxon>Oryza sativa</taxon>
    </lineage>
</organism>
<proteinExistence type="predicted"/>
<dbReference type="AlphaFoldDB" id="A0A8F2VW47"/>
<gene>
    <name evidence="2" type="ORF">Xa7_IRBB7.46</name>
</gene>
<protein>
    <submittedName>
        <fullName evidence="2">Uncharacterized protein</fullName>
    </submittedName>
</protein>
<reference evidence="2" key="1">
    <citation type="journal article" date="2021" name="Rice">
        <title>Xa7, a Small Orphan Gene Harboring Promoter Trap for AvrXa7, Leads to the Durable Resistance to Xanthomonas oryzae Pv. oryzae.</title>
        <authorList>
            <person name="Wang C."/>
            <person name="Chen S."/>
            <person name="Feng A."/>
            <person name="Su J."/>
            <person name="Wang W."/>
            <person name="Feng J."/>
            <person name="Chen B."/>
            <person name="Zhang M."/>
            <person name="Yang J."/>
            <person name="Zeng L."/>
            <person name="Zhu X."/>
        </authorList>
    </citation>
    <scope>NUCLEOTIDE SEQUENCE</scope>
</reference>
<feature type="signal peptide" evidence="1">
    <location>
        <begin position="1"/>
        <end position="21"/>
    </location>
</feature>
<sequence>MGSWRSYRWSGWIWFLLGSSAKRTWRRERGEAPYLGWVGSPLRGSAAACRGAARRARGGDTDDVVVVVASARRRETREG</sequence>
<accession>A0A8F2VW47</accession>